<dbReference type="RefSeq" id="WP_149786416.1">
    <property type="nucleotide sequence ID" value="NZ_FNIO01000001.1"/>
</dbReference>
<proteinExistence type="predicted"/>
<dbReference type="InterPro" id="IPR021955">
    <property type="entry name" value="DUF3572"/>
</dbReference>
<keyword evidence="2" id="KW-1185">Reference proteome</keyword>
<protein>
    <recommendedName>
        <fullName evidence="3">DUF3572 domain-containing protein</fullName>
    </recommendedName>
</protein>
<dbReference type="Proteomes" id="UP000324252">
    <property type="component" value="Unassembled WGS sequence"/>
</dbReference>
<dbReference type="EMBL" id="FQZZ01000001">
    <property type="protein sequence ID" value="SHJ58326.1"/>
    <property type="molecule type" value="Genomic_DNA"/>
</dbReference>
<dbReference type="Pfam" id="PF12096">
    <property type="entry name" value="DUF3572"/>
    <property type="match status" value="1"/>
</dbReference>
<evidence type="ECO:0000313" key="2">
    <source>
        <dbReference type="Proteomes" id="UP000324252"/>
    </source>
</evidence>
<organism evidence="1 2">
    <name type="scientific">Lutimaribacter pacificus</name>
    <dbReference type="NCBI Taxonomy" id="391948"/>
    <lineage>
        <taxon>Bacteria</taxon>
        <taxon>Pseudomonadati</taxon>
        <taxon>Pseudomonadota</taxon>
        <taxon>Alphaproteobacteria</taxon>
        <taxon>Rhodobacterales</taxon>
        <taxon>Roseobacteraceae</taxon>
        <taxon>Lutimaribacter</taxon>
    </lineage>
</organism>
<reference evidence="1 2" key="1">
    <citation type="submission" date="2016-11" db="EMBL/GenBank/DDBJ databases">
        <authorList>
            <person name="Varghese N."/>
            <person name="Submissions S."/>
        </authorList>
    </citation>
    <scope>NUCLEOTIDE SEQUENCE [LARGE SCALE GENOMIC DNA]</scope>
    <source>
        <strain evidence="1 2">DSM 29620</strain>
    </source>
</reference>
<evidence type="ECO:0000313" key="1">
    <source>
        <dbReference type="EMBL" id="SHJ58326.1"/>
    </source>
</evidence>
<name>A0A1H0BAT2_9RHOB</name>
<dbReference type="OrthoDB" id="7356934at2"/>
<accession>A0A1H0BAT2</accession>
<sequence>MSYTRDAAETLALTALGWLAAHDDLLPVFMGATGIGESDLRQNAANPDFLGGVLDFLMMDDAWIMRFCDDTGTPYDAPAQARAALPGGAQMHWT</sequence>
<gene>
    <name evidence="1" type="ORF">SAMN05444142_101711</name>
</gene>
<evidence type="ECO:0008006" key="3">
    <source>
        <dbReference type="Google" id="ProtNLM"/>
    </source>
</evidence>
<dbReference type="AlphaFoldDB" id="A0A1H0BAT2"/>